<evidence type="ECO:0000259" key="12">
    <source>
        <dbReference type="PROSITE" id="PS51746"/>
    </source>
</evidence>
<evidence type="ECO:0000256" key="8">
    <source>
        <dbReference type="ARBA" id="ARBA00022912"/>
    </source>
</evidence>
<feature type="region of interest" description="Disordered" evidence="11">
    <location>
        <begin position="210"/>
        <end position="237"/>
    </location>
</feature>
<dbReference type="SUPFAM" id="SSF81606">
    <property type="entry name" value="PP2C-like"/>
    <property type="match status" value="1"/>
</dbReference>
<evidence type="ECO:0000256" key="3">
    <source>
        <dbReference type="ARBA" id="ARBA00004170"/>
    </source>
</evidence>
<dbReference type="AlphaFoldDB" id="A0AAD3CKN7"/>
<dbReference type="PANTHER" id="PTHR13832">
    <property type="entry name" value="PROTEIN PHOSPHATASE 2C"/>
    <property type="match status" value="1"/>
</dbReference>
<keyword evidence="6" id="KW-0479">Metal-binding</keyword>
<dbReference type="Proteomes" id="UP001054902">
    <property type="component" value="Unassembled WGS sequence"/>
</dbReference>
<comment type="cofactor">
    <cofactor evidence="2">
        <name>Mg(2+)</name>
        <dbReference type="ChEBI" id="CHEBI:18420"/>
    </cofactor>
</comment>
<evidence type="ECO:0000256" key="6">
    <source>
        <dbReference type="ARBA" id="ARBA00022723"/>
    </source>
</evidence>
<dbReference type="SMART" id="SM00332">
    <property type="entry name" value="PP2Cc"/>
    <property type="match status" value="1"/>
</dbReference>
<comment type="similarity">
    <text evidence="4 10">Belongs to the PP2C family.</text>
</comment>
<dbReference type="PROSITE" id="PS51746">
    <property type="entry name" value="PPM_2"/>
    <property type="match status" value="1"/>
</dbReference>
<dbReference type="GO" id="GO:0046872">
    <property type="term" value="F:metal ion binding"/>
    <property type="evidence" value="ECO:0007669"/>
    <property type="project" value="UniProtKB-KW"/>
</dbReference>
<keyword evidence="9" id="KW-0464">Manganese</keyword>
<evidence type="ECO:0000256" key="7">
    <source>
        <dbReference type="ARBA" id="ARBA00022801"/>
    </source>
</evidence>
<evidence type="ECO:0000256" key="1">
    <source>
        <dbReference type="ARBA" id="ARBA00001936"/>
    </source>
</evidence>
<keyword evidence="8 10" id="KW-0904">Protein phosphatase</keyword>
<dbReference type="PROSITE" id="PS01032">
    <property type="entry name" value="PPM_1"/>
    <property type="match status" value="1"/>
</dbReference>
<name>A0AAD3CKN7_9STRA</name>
<accession>A0AAD3CKN7</accession>
<feature type="compositionally biased region" description="Basic and acidic residues" evidence="11">
    <location>
        <begin position="448"/>
        <end position="459"/>
    </location>
</feature>
<comment type="subcellular location">
    <subcellularLocation>
        <location evidence="3">Membrane</location>
        <topology evidence="3">Peripheral membrane protein</topology>
    </subcellularLocation>
</comment>
<feature type="compositionally biased region" description="Basic and acidic residues" evidence="11">
    <location>
        <begin position="10"/>
        <end position="19"/>
    </location>
</feature>
<dbReference type="InterPro" id="IPR036457">
    <property type="entry name" value="PPM-type-like_dom_sf"/>
</dbReference>
<dbReference type="GO" id="GO:0004722">
    <property type="term" value="F:protein serine/threonine phosphatase activity"/>
    <property type="evidence" value="ECO:0007669"/>
    <property type="project" value="UniProtKB-EC"/>
</dbReference>
<dbReference type="GO" id="GO:0016020">
    <property type="term" value="C:membrane"/>
    <property type="evidence" value="ECO:0007669"/>
    <property type="project" value="UniProtKB-SubCell"/>
</dbReference>
<dbReference type="EMBL" id="BLLK01000023">
    <property type="protein sequence ID" value="GFH47323.1"/>
    <property type="molecule type" value="Genomic_DNA"/>
</dbReference>
<evidence type="ECO:0000256" key="11">
    <source>
        <dbReference type="SAM" id="MobiDB-lite"/>
    </source>
</evidence>
<dbReference type="PANTHER" id="PTHR13832:SF565">
    <property type="entry name" value="AT28366P-RELATED"/>
    <property type="match status" value="1"/>
</dbReference>
<keyword evidence="7 10" id="KW-0378">Hydrolase</keyword>
<evidence type="ECO:0000256" key="2">
    <source>
        <dbReference type="ARBA" id="ARBA00001946"/>
    </source>
</evidence>
<dbReference type="EC" id="3.1.3.16" evidence="5"/>
<evidence type="ECO:0000313" key="13">
    <source>
        <dbReference type="EMBL" id="GFH47323.1"/>
    </source>
</evidence>
<evidence type="ECO:0000313" key="14">
    <source>
        <dbReference type="Proteomes" id="UP001054902"/>
    </source>
</evidence>
<feature type="region of interest" description="Disordered" evidence="11">
    <location>
        <begin position="339"/>
        <end position="359"/>
    </location>
</feature>
<evidence type="ECO:0000256" key="4">
    <source>
        <dbReference type="ARBA" id="ARBA00006702"/>
    </source>
</evidence>
<protein>
    <recommendedName>
        <fullName evidence="5">protein-serine/threonine phosphatase</fullName>
        <ecNumber evidence="5">3.1.3.16</ecNumber>
    </recommendedName>
</protein>
<feature type="region of interest" description="Disordered" evidence="11">
    <location>
        <begin position="1"/>
        <end position="20"/>
    </location>
</feature>
<keyword evidence="14" id="KW-1185">Reference proteome</keyword>
<comment type="caution">
    <text evidence="13">The sequence shown here is derived from an EMBL/GenBank/DDBJ whole genome shotgun (WGS) entry which is preliminary data.</text>
</comment>
<sequence length="467" mass="52230">MGNLLVTPITEKETHRGASDDGELSFAVSSMQGWRVHMEDAHIMEGQMYAEEKIEADADIGSESAMKKAKTTSEESSQEVKYNKIELPKHAIFSVFDGHGGSFAAEYAGKNFVRVLSRQAAFVEYAHFLNELSHRDAMVKGAHNGNEQKTELAEGDVNDGDHELTPQEKAQINRKGRELLELALKNAFLDIDREIWREVQGLKNVDAVLPPKKRKHHGDEENEDHHEEEEDEWQKHDSGTTATVVIFTPLWIICANAGDSRAVYSKQGNCTIPLSYDHKPDDDAEERRIYEAGGFVRGGRVEGDLAVSRGLGDFRFKQDDMYQAMGTDPVTFAQYDELKSNGRKKDQTESNVVSPEDQKVSPMPDIVVQNRNTESDEFVVVACDGIFDVQTNHECIAMVAEIFRQGESDLGLACEEVLDICLEKGSKDNMTALIVKLPAQKIGEGGGVEERRRLRKEAEEEHEDDST</sequence>
<reference evidence="13 14" key="1">
    <citation type="journal article" date="2021" name="Sci. Rep.">
        <title>The genome of the diatom Chaetoceros tenuissimus carries an ancient integrated fragment of an extant virus.</title>
        <authorList>
            <person name="Hongo Y."/>
            <person name="Kimura K."/>
            <person name="Takaki Y."/>
            <person name="Yoshida Y."/>
            <person name="Baba S."/>
            <person name="Kobayashi G."/>
            <person name="Nagasaki K."/>
            <person name="Hano T."/>
            <person name="Tomaru Y."/>
        </authorList>
    </citation>
    <scope>NUCLEOTIDE SEQUENCE [LARGE SCALE GENOMIC DNA]</scope>
    <source>
        <strain evidence="13 14">NIES-3715</strain>
    </source>
</reference>
<dbReference type="Pfam" id="PF00481">
    <property type="entry name" value="PP2C"/>
    <property type="match status" value="1"/>
</dbReference>
<dbReference type="InterPro" id="IPR015655">
    <property type="entry name" value="PP2C"/>
</dbReference>
<organism evidence="13 14">
    <name type="scientific">Chaetoceros tenuissimus</name>
    <dbReference type="NCBI Taxonomy" id="426638"/>
    <lineage>
        <taxon>Eukaryota</taxon>
        <taxon>Sar</taxon>
        <taxon>Stramenopiles</taxon>
        <taxon>Ochrophyta</taxon>
        <taxon>Bacillariophyta</taxon>
        <taxon>Coscinodiscophyceae</taxon>
        <taxon>Chaetocerotophycidae</taxon>
        <taxon>Chaetocerotales</taxon>
        <taxon>Chaetocerotaceae</taxon>
        <taxon>Chaetoceros</taxon>
    </lineage>
</organism>
<dbReference type="CDD" id="cd00143">
    <property type="entry name" value="PP2Cc"/>
    <property type="match status" value="1"/>
</dbReference>
<proteinExistence type="inferred from homology"/>
<comment type="cofactor">
    <cofactor evidence="1">
        <name>Mn(2+)</name>
        <dbReference type="ChEBI" id="CHEBI:29035"/>
    </cofactor>
</comment>
<feature type="region of interest" description="Disordered" evidence="11">
    <location>
        <begin position="446"/>
        <end position="467"/>
    </location>
</feature>
<evidence type="ECO:0000256" key="10">
    <source>
        <dbReference type="RuleBase" id="RU003465"/>
    </source>
</evidence>
<feature type="domain" description="PPM-type phosphatase" evidence="12">
    <location>
        <begin position="25"/>
        <end position="437"/>
    </location>
</feature>
<dbReference type="InterPro" id="IPR001932">
    <property type="entry name" value="PPM-type_phosphatase-like_dom"/>
</dbReference>
<feature type="compositionally biased region" description="Basic and acidic residues" evidence="11">
    <location>
        <begin position="339"/>
        <end position="348"/>
    </location>
</feature>
<gene>
    <name evidence="13" type="ORF">CTEN210_03798</name>
</gene>
<dbReference type="InterPro" id="IPR000222">
    <property type="entry name" value="PP2C_BS"/>
</dbReference>
<evidence type="ECO:0000256" key="5">
    <source>
        <dbReference type="ARBA" id="ARBA00013081"/>
    </source>
</evidence>
<evidence type="ECO:0000256" key="9">
    <source>
        <dbReference type="ARBA" id="ARBA00023211"/>
    </source>
</evidence>
<dbReference type="Gene3D" id="3.60.40.10">
    <property type="entry name" value="PPM-type phosphatase domain"/>
    <property type="match status" value="1"/>
</dbReference>